<dbReference type="RefSeq" id="WP_137734524.1">
    <property type="nucleotide sequence ID" value="NZ_BJCL01000011.1"/>
</dbReference>
<protein>
    <submittedName>
        <fullName evidence="3">NIPSNAP superfamily protein</fullName>
    </submittedName>
</protein>
<dbReference type="InterPro" id="IPR012577">
    <property type="entry name" value="NIPSNAP"/>
</dbReference>
<dbReference type="EMBL" id="BJCL01000011">
    <property type="protein sequence ID" value="GCL64803.1"/>
    <property type="molecule type" value="Genomic_DNA"/>
</dbReference>
<dbReference type="OrthoDB" id="8905985at2"/>
<evidence type="ECO:0000313" key="3">
    <source>
        <dbReference type="EMBL" id="GCL64803.1"/>
    </source>
</evidence>
<dbReference type="SUPFAM" id="SSF54909">
    <property type="entry name" value="Dimeric alpha+beta barrel"/>
    <property type="match status" value="1"/>
</dbReference>
<reference evidence="4" key="1">
    <citation type="submission" date="2019-03" db="EMBL/GenBank/DDBJ databases">
        <title>Aquabacterium pictum sp.nov., the first bacteriochlorophyll a-containing freshwater bacterium in the genus Aquabacterium of the class Betaproteobacteria.</title>
        <authorList>
            <person name="Hirose S."/>
            <person name="Tank M."/>
            <person name="Hara E."/>
            <person name="Tamaki H."/>
            <person name="Takaichi S."/>
            <person name="Haruta S."/>
            <person name="Hanada S."/>
        </authorList>
    </citation>
    <scope>NUCLEOTIDE SEQUENCE [LARGE SCALE GENOMIC DNA]</scope>
    <source>
        <strain evidence="4">W35</strain>
    </source>
</reference>
<dbReference type="InterPro" id="IPR051557">
    <property type="entry name" value="NipSnap_domain"/>
</dbReference>
<gene>
    <name evidence="3" type="ORF">AQPW35_38840</name>
</gene>
<dbReference type="Proteomes" id="UP000301751">
    <property type="component" value="Unassembled WGS sequence"/>
</dbReference>
<evidence type="ECO:0000256" key="1">
    <source>
        <dbReference type="ARBA" id="ARBA00005291"/>
    </source>
</evidence>
<dbReference type="Gene3D" id="3.30.70.100">
    <property type="match status" value="1"/>
</dbReference>
<comment type="similarity">
    <text evidence="1">Belongs to the NipSnap family.</text>
</comment>
<evidence type="ECO:0000259" key="2">
    <source>
        <dbReference type="Pfam" id="PF07978"/>
    </source>
</evidence>
<name>A0A480ATU0_9BURK</name>
<keyword evidence="4" id="KW-1185">Reference proteome</keyword>
<dbReference type="AlphaFoldDB" id="A0A480ATU0"/>
<dbReference type="PANTHER" id="PTHR21017">
    <property type="entry name" value="NIPSNAP-RELATED"/>
    <property type="match status" value="1"/>
</dbReference>
<dbReference type="Pfam" id="PF07978">
    <property type="entry name" value="NIPSNAP"/>
    <property type="match status" value="1"/>
</dbReference>
<comment type="caution">
    <text evidence="3">The sequence shown here is derived from an EMBL/GenBank/DDBJ whole genome shotgun (WGS) entry which is preliminary data.</text>
</comment>
<organism evidence="3 4">
    <name type="scientific">Pseudaquabacterium pictum</name>
    <dbReference type="NCBI Taxonomy" id="2315236"/>
    <lineage>
        <taxon>Bacteria</taxon>
        <taxon>Pseudomonadati</taxon>
        <taxon>Pseudomonadota</taxon>
        <taxon>Betaproteobacteria</taxon>
        <taxon>Burkholderiales</taxon>
        <taxon>Sphaerotilaceae</taxon>
        <taxon>Pseudaquabacterium</taxon>
    </lineage>
</organism>
<dbReference type="InterPro" id="IPR011008">
    <property type="entry name" value="Dimeric_a/b-barrel"/>
</dbReference>
<feature type="domain" description="NIPSNAP" evidence="2">
    <location>
        <begin position="4"/>
        <end position="103"/>
    </location>
</feature>
<accession>A0A480ATU0</accession>
<proteinExistence type="inferred from homology"/>
<evidence type="ECO:0000313" key="4">
    <source>
        <dbReference type="Proteomes" id="UP000301751"/>
    </source>
</evidence>
<sequence>MAIYELRTYQVTVGKMSEVTRLYKELGWPALEKHPKKLVGYFTGDIGALNQLVHLWKFDDDADRRAFWAGLFADPDFMAFAAQLRPLLQHQENKLMMAAPWGPHP</sequence>
<dbReference type="PANTHER" id="PTHR21017:SF17">
    <property type="entry name" value="PROTEIN NIPSNAP"/>
    <property type="match status" value="1"/>
</dbReference>